<organism evidence="1 2">
    <name type="scientific">Phomopsis amygdali</name>
    <name type="common">Fusicoccum amygdali</name>
    <dbReference type="NCBI Taxonomy" id="1214568"/>
    <lineage>
        <taxon>Eukaryota</taxon>
        <taxon>Fungi</taxon>
        <taxon>Dikarya</taxon>
        <taxon>Ascomycota</taxon>
        <taxon>Pezizomycotina</taxon>
        <taxon>Sordariomycetes</taxon>
        <taxon>Sordariomycetidae</taxon>
        <taxon>Diaporthales</taxon>
        <taxon>Diaporthaceae</taxon>
        <taxon>Diaporthe</taxon>
    </lineage>
</organism>
<dbReference type="EMBL" id="JAUJFL010000005">
    <property type="protein sequence ID" value="KAK2603336.1"/>
    <property type="molecule type" value="Genomic_DNA"/>
</dbReference>
<accession>A0AAD9W1B5</accession>
<comment type="caution">
    <text evidence="1">The sequence shown here is derived from an EMBL/GenBank/DDBJ whole genome shotgun (WGS) entry which is preliminary data.</text>
</comment>
<evidence type="ECO:0000313" key="1">
    <source>
        <dbReference type="EMBL" id="KAK2603336.1"/>
    </source>
</evidence>
<dbReference type="AlphaFoldDB" id="A0AAD9W1B5"/>
<reference evidence="1" key="1">
    <citation type="submission" date="2023-06" db="EMBL/GenBank/DDBJ databases">
        <authorList>
            <person name="Noh H."/>
        </authorList>
    </citation>
    <scope>NUCLEOTIDE SEQUENCE</scope>
    <source>
        <strain evidence="1">DUCC20226</strain>
    </source>
</reference>
<proteinExistence type="predicted"/>
<name>A0AAD9W1B5_PHOAM</name>
<evidence type="ECO:0000313" key="2">
    <source>
        <dbReference type="Proteomes" id="UP001265746"/>
    </source>
</evidence>
<protein>
    <recommendedName>
        <fullName evidence="3">Alpha/beta hydrolase</fullName>
    </recommendedName>
</protein>
<gene>
    <name evidence="1" type="ORF">N8I77_009801</name>
</gene>
<dbReference type="Proteomes" id="UP001265746">
    <property type="component" value="Unassembled WGS sequence"/>
</dbReference>
<sequence>MTPYALWLDGILSYAMPKSLIEYLIDADPSLRGTESFGGLRPLKLCNSISEILMIGIDEEVLVPATAKQVFRERDIRVLAAAATKKGTLPTNDNVERAKAVAERLGGIAAEVPTMRHAWFFQDPGLFARTVVAWVEGAELPAEVHIL</sequence>
<keyword evidence="2" id="KW-1185">Reference proteome</keyword>
<evidence type="ECO:0008006" key="3">
    <source>
        <dbReference type="Google" id="ProtNLM"/>
    </source>
</evidence>